<evidence type="ECO:0000256" key="1">
    <source>
        <dbReference type="ARBA" id="ARBA00004123"/>
    </source>
</evidence>
<protein>
    <recommendedName>
        <fullName evidence="9">Geminin</fullName>
    </recommendedName>
</protein>
<dbReference type="EMBL" id="JACSDY010000002">
    <property type="protein sequence ID" value="KAF7435557.1"/>
    <property type="molecule type" value="Genomic_DNA"/>
</dbReference>
<dbReference type="Pfam" id="PF07412">
    <property type="entry name" value="Geminin"/>
    <property type="match status" value="1"/>
</dbReference>
<keyword evidence="3 6" id="KW-0175">Coiled coil</keyword>
<keyword evidence="8" id="KW-1185">Reference proteome</keyword>
<keyword evidence="5" id="KW-0131">Cell cycle</keyword>
<organism evidence="7 8">
    <name type="scientific">Vespula pensylvanica</name>
    <name type="common">Western yellow jacket</name>
    <name type="synonym">Wasp</name>
    <dbReference type="NCBI Taxonomy" id="30213"/>
    <lineage>
        <taxon>Eukaryota</taxon>
        <taxon>Metazoa</taxon>
        <taxon>Ecdysozoa</taxon>
        <taxon>Arthropoda</taxon>
        <taxon>Hexapoda</taxon>
        <taxon>Insecta</taxon>
        <taxon>Pterygota</taxon>
        <taxon>Neoptera</taxon>
        <taxon>Endopterygota</taxon>
        <taxon>Hymenoptera</taxon>
        <taxon>Apocrita</taxon>
        <taxon>Aculeata</taxon>
        <taxon>Vespoidea</taxon>
        <taxon>Vespidae</taxon>
        <taxon>Vespinae</taxon>
        <taxon>Vespula</taxon>
    </lineage>
</organism>
<evidence type="ECO:0000313" key="8">
    <source>
        <dbReference type="Proteomes" id="UP000600918"/>
    </source>
</evidence>
<comment type="similarity">
    <text evidence="2">Belongs to the geminin family.</text>
</comment>
<sequence>MVEGTYAMKQIFIDEETGESLMQSFRDNLDIHDPVSSVNNVETGEPEVNFIRIATQRSRKVPFQIPKQIKDNMMPKKSGCKLDNMEMEPVPIGSSFGQVRDSFFFLSSIPCKRETKVSGAKMTTSEKQSKIRESLQNLQSAATDKENLVGTGRMLKADLSLKDVLKKDTKKTSEKPKKESTVHKKIIYKHKAVQTARGEKIKIEVEDLTSEAGPSENYWEVLAERRRIALDDALEENKELHERISKLQEENRLCKEMLDETRALVEVLQEMIGDDRNDINNSLEDSAL</sequence>
<gene>
    <name evidence="7" type="ORF">H0235_003748</name>
</gene>
<evidence type="ECO:0008006" key="9">
    <source>
        <dbReference type="Google" id="ProtNLM"/>
    </source>
</evidence>
<dbReference type="InterPro" id="IPR022786">
    <property type="entry name" value="Geminin/Multicilin"/>
</dbReference>
<dbReference type="GO" id="GO:0045786">
    <property type="term" value="P:negative regulation of cell cycle"/>
    <property type="evidence" value="ECO:0007669"/>
    <property type="project" value="TreeGrafter"/>
</dbReference>
<evidence type="ECO:0000256" key="5">
    <source>
        <dbReference type="ARBA" id="ARBA00023306"/>
    </source>
</evidence>
<accession>A0A834PCF6</accession>
<evidence type="ECO:0000256" key="4">
    <source>
        <dbReference type="ARBA" id="ARBA00023242"/>
    </source>
</evidence>
<dbReference type="PANTHER" id="PTHR13372">
    <property type="entry name" value="GEMININ"/>
    <property type="match status" value="1"/>
</dbReference>
<comment type="subcellular location">
    <subcellularLocation>
        <location evidence="1">Nucleus</location>
    </subcellularLocation>
</comment>
<dbReference type="GO" id="GO:0008156">
    <property type="term" value="P:negative regulation of DNA replication"/>
    <property type="evidence" value="ECO:0007669"/>
    <property type="project" value="TreeGrafter"/>
</dbReference>
<feature type="coiled-coil region" evidence="6">
    <location>
        <begin position="223"/>
        <end position="264"/>
    </location>
</feature>
<dbReference type="Gene3D" id="1.20.5.1180">
    <property type="entry name" value="Geminin coiled-coil domain"/>
    <property type="match status" value="1"/>
</dbReference>
<comment type="caution">
    <text evidence="7">The sequence shown here is derived from an EMBL/GenBank/DDBJ whole genome shotgun (WGS) entry which is preliminary data.</text>
</comment>
<evidence type="ECO:0000256" key="6">
    <source>
        <dbReference type="SAM" id="Coils"/>
    </source>
</evidence>
<dbReference type="PANTHER" id="PTHR13372:SF5">
    <property type="entry name" value="GEMININ"/>
    <property type="match status" value="1"/>
</dbReference>
<dbReference type="AlphaFoldDB" id="A0A834PCF6"/>
<reference evidence="7" key="1">
    <citation type="journal article" date="2020" name="G3 (Bethesda)">
        <title>High-Quality Assemblies for Three Invasive Social Wasps from the &lt;i&gt;Vespula&lt;/i&gt; Genus.</title>
        <authorList>
            <person name="Harrop T.W.R."/>
            <person name="Guhlin J."/>
            <person name="McLaughlin G.M."/>
            <person name="Permina E."/>
            <person name="Stockwell P."/>
            <person name="Gilligan J."/>
            <person name="Le Lec M.F."/>
            <person name="Gruber M.A.M."/>
            <person name="Quinn O."/>
            <person name="Lovegrove M."/>
            <person name="Duncan E.J."/>
            <person name="Remnant E.J."/>
            <person name="Van Eeckhoven J."/>
            <person name="Graham B."/>
            <person name="Knapp R.A."/>
            <person name="Langford K.W."/>
            <person name="Kronenberg Z."/>
            <person name="Press M.O."/>
            <person name="Eacker S.M."/>
            <person name="Wilson-Rankin E.E."/>
            <person name="Purcell J."/>
            <person name="Lester P.J."/>
            <person name="Dearden P.K."/>
        </authorList>
    </citation>
    <scope>NUCLEOTIDE SEQUENCE</scope>
    <source>
        <strain evidence="7">Volc-1</strain>
    </source>
</reference>
<dbReference type="SUPFAM" id="SSF111469">
    <property type="entry name" value="Geminin coiled-coil domain"/>
    <property type="match status" value="1"/>
</dbReference>
<keyword evidence="4" id="KW-0539">Nucleus</keyword>
<dbReference type="Proteomes" id="UP000600918">
    <property type="component" value="Unassembled WGS sequence"/>
</dbReference>
<proteinExistence type="inferred from homology"/>
<evidence type="ECO:0000256" key="2">
    <source>
        <dbReference type="ARBA" id="ARBA00007979"/>
    </source>
</evidence>
<evidence type="ECO:0000256" key="3">
    <source>
        <dbReference type="ARBA" id="ARBA00023054"/>
    </source>
</evidence>
<name>A0A834PCF6_VESPE</name>
<dbReference type="GO" id="GO:0005634">
    <property type="term" value="C:nucleus"/>
    <property type="evidence" value="ECO:0007669"/>
    <property type="project" value="UniProtKB-SubCell"/>
</dbReference>
<evidence type="ECO:0000313" key="7">
    <source>
        <dbReference type="EMBL" id="KAF7435557.1"/>
    </source>
</evidence>